<evidence type="ECO:0000313" key="2">
    <source>
        <dbReference type="EMBL" id="BAU17144.1"/>
    </source>
</evidence>
<gene>
    <name evidence="2" type="ORF">PIOMA14_I_0636</name>
</gene>
<protein>
    <recommendedName>
        <fullName evidence="4">Zinc ribbon domain-containing protein</fullName>
    </recommendedName>
</protein>
<feature type="transmembrane region" description="Helical" evidence="1">
    <location>
        <begin position="305"/>
        <end position="323"/>
    </location>
</feature>
<feature type="transmembrane region" description="Helical" evidence="1">
    <location>
        <begin position="329"/>
        <end position="348"/>
    </location>
</feature>
<keyword evidence="1" id="KW-0472">Membrane</keyword>
<proteinExistence type="predicted"/>
<dbReference type="RefSeq" id="WP_096405139.1">
    <property type="nucleotide sequence ID" value="NZ_AP014597.1"/>
</dbReference>
<organism evidence="2 3">
    <name type="scientific">Prevotella intermedia</name>
    <dbReference type="NCBI Taxonomy" id="28131"/>
    <lineage>
        <taxon>Bacteria</taxon>
        <taxon>Pseudomonadati</taxon>
        <taxon>Bacteroidota</taxon>
        <taxon>Bacteroidia</taxon>
        <taxon>Bacteroidales</taxon>
        <taxon>Prevotellaceae</taxon>
        <taxon>Prevotella</taxon>
    </lineage>
</organism>
<dbReference type="AlphaFoldDB" id="A0A0S3UI24"/>
<accession>A0A0S3UI24</accession>
<dbReference type="EMBL" id="AP014597">
    <property type="protein sequence ID" value="BAU17144.1"/>
    <property type="molecule type" value="Genomic_DNA"/>
</dbReference>
<keyword evidence="1" id="KW-0812">Transmembrane</keyword>
<dbReference type="STRING" id="28131.BWX40_05455"/>
<evidence type="ECO:0000313" key="3">
    <source>
        <dbReference type="Proteomes" id="UP000217431"/>
    </source>
</evidence>
<evidence type="ECO:0000256" key="1">
    <source>
        <dbReference type="SAM" id="Phobius"/>
    </source>
</evidence>
<name>A0A0S3UI24_PREIN</name>
<feature type="transmembrane region" description="Helical" evidence="1">
    <location>
        <begin position="186"/>
        <end position="210"/>
    </location>
</feature>
<feature type="transmembrane region" description="Helical" evidence="1">
    <location>
        <begin position="230"/>
        <end position="253"/>
    </location>
</feature>
<sequence length="378" mass="43198">MKQRFEHSKPLKNLRKMYVSFGAVVLLLLLSLVSTSCYHKKTPSNFRLPDSIQEAQISRRILPNHDSLDLMKQADNSIEWSGTTTKLDSFAFRVKHHYSEGFNFVVSKDSLMLLRQQPEEVVNNLETDSFAVAKGKSLVVAGIRILPNDSIDSVWVRVATEDYAFGWARERQLLKKVDPDTPISQFISLFSNTHLLIFLVVISLIGVSYLMRKIMKRNANIVHFNDINSFYPTLLAIIVATSATFYASIQLFAPETWREFYFHPSLNPFSQPILLNIFLLLVWAMLLIGIAAFDDVRRLLRSGDAFMYLCGLAAICAVNYIVFSVLTLYYIGYLLLLVYIYYGIRVWFKKSSDAYECGNCGSRLHRKGRCPHCGVVNE</sequence>
<reference evidence="2 3" key="1">
    <citation type="journal article" date="2016" name="DNA Res.">
        <title>The complete genome sequencing of Prevotella intermedia strain OMA14 and a subsequent fine-scale, intra-species genomic comparison reveal an unusual amplification of conjugative and mobile transposons and identify a novel Prevotella-lineage-specific repeat.</title>
        <authorList>
            <person name="Naito M."/>
            <person name="Ogura Y."/>
            <person name="Itoh T."/>
            <person name="Shoji M."/>
            <person name="Okamoto M."/>
            <person name="Hayashi T."/>
            <person name="Nakayama K."/>
        </authorList>
    </citation>
    <scope>NUCLEOTIDE SEQUENCE [LARGE SCALE GENOMIC DNA]</scope>
    <source>
        <strain evidence="2 3">OMA14</strain>
    </source>
</reference>
<keyword evidence="1" id="KW-1133">Transmembrane helix</keyword>
<dbReference type="Proteomes" id="UP000217431">
    <property type="component" value="Chromosome I"/>
</dbReference>
<feature type="transmembrane region" description="Helical" evidence="1">
    <location>
        <begin position="273"/>
        <end position="293"/>
    </location>
</feature>
<evidence type="ECO:0008006" key="4">
    <source>
        <dbReference type="Google" id="ProtNLM"/>
    </source>
</evidence>